<organism evidence="1 2">
    <name type="scientific">Paenibacillus foliorum</name>
    <dbReference type="NCBI Taxonomy" id="2654974"/>
    <lineage>
        <taxon>Bacteria</taxon>
        <taxon>Bacillati</taxon>
        <taxon>Bacillota</taxon>
        <taxon>Bacilli</taxon>
        <taxon>Bacillales</taxon>
        <taxon>Paenibacillaceae</taxon>
        <taxon>Paenibacillus</taxon>
    </lineage>
</organism>
<sequence length="266" mass="31596">MNLFEKIFNYQIISRLEDSGTFMITSQERSWLKTMLQHPSASDAFSSITLDKLQSILDSEPSLNISGVFIEKARSIEKQVYHPLIRSLRRYITNKTGVRLTYSIKDCRTIYNEIGFPYKLEYSIVKKEWYLLWYHLRHRAMMSTKLQKLVSVTELPVSEERASMIVSEIEDLLDKRKQHATIEVIKEYNRELSRILYAFSCFEKEVDYDDIIDKYVIRLTFLNNESEYVLSKIRFLGKRVKVIQGEHLKRRMLDSATKAMRRYENS</sequence>
<comment type="caution">
    <text evidence="1">The sequence shown here is derived from an EMBL/GenBank/DDBJ whole genome shotgun (WGS) entry which is preliminary data.</text>
</comment>
<evidence type="ECO:0000313" key="1">
    <source>
        <dbReference type="EMBL" id="NOU95559.1"/>
    </source>
</evidence>
<gene>
    <name evidence="1" type="ORF">GC093_20335</name>
</gene>
<accession>A0A972K0F5</accession>
<proteinExistence type="predicted"/>
<reference evidence="1" key="1">
    <citation type="submission" date="2019-10" db="EMBL/GenBank/DDBJ databases">
        <title>Description of Paenibacillus glebae sp. nov.</title>
        <authorList>
            <person name="Carlier A."/>
            <person name="Qi S."/>
        </authorList>
    </citation>
    <scope>NUCLEOTIDE SEQUENCE</scope>
    <source>
        <strain evidence="1">LMG 31456</strain>
    </source>
</reference>
<protein>
    <submittedName>
        <fullName evidence="1">WYL domain-containing protein</fullName>
    </submittedName>
</protein>
<dbReference type="PROSITE" id="PS52050">
    <property type="entry name" value="WYL"/>
    <property type="match status" value="1"/>
</dbReference>
<name>A0A972K0F5_9BACL</name>
<dbReference type="Proteomes" id="UP000641588">
    <property type="component" value="Unassembled WGS sequence"/>
</dbReference>
<dbReference type="AlphaFoldDB" id="A0A972K0F5"/>
<dbReference type="EMBL" id="WHOD01000070">
    <property type="protein sequence ID" value="NOU95559.1"/>
    <property type="molecule type" value="Genomic_DNA"/>
</dbReference>
<keyword evidence="2" id="KW-1185">Reference proteome</keyword>
<evidence type="ECO:0000313" key="2">
    <source>
        <dbReference type="Proteomes" id="UP000641588"/>
    </source>
</evidence>
<dbReference type="RefSeq" id="WP_171653744.1">
    <property type="nucleotide sequence ID" value="NZ_WHOD01000070.1"/>
</dbReference>